<accession>A0A1E3QRJ1</accession>
<dbReference type="RefSeq" id="XP_018985643.1">
    <property type="nucleotide sequence ID" value="XM_019128728.1"/>
</dbReference>
<evidence type="ECO:0000313" key="1">
    <source>
        <dbReference type="EMBL" id="ODQ80315.1"/>
    </source>
</evidence>
<dbReference type="EMBL" id="KV454430">
    <property type="protein sequence ID" value="ODQ80315.1"/>
    <property type="molecule type" value="Genomic_DNA"/>
</dbReference>
<reference evidence="2" key="1">
    <citation type="submission" date="2016-05" db="EMBL/GenBank/DDBJ databases">
        <title>Comparative genomics of biotechnologically important yeasts.</title>
        <authorList>
            <consortium name="DOE Joint Genome Institute"/>
            <person name="Riley R."/>
            <person name="Haridas S."/>
            <person name="Wolfe K.H."/>
            <person name="Lopes M.R."/>
            <person name="Hittinger C.T."/>
            <person name="Goker M."/>
            <person name="Salamov A."/>
            <person name="Wisecaver J."/>
            <person name="Long T.M."/>
            <person name="Aerts A.L."/>
            <person name="Barry K."/>
            <person name="Choi C."/>
            <person name="Clum A."/>
            <person name="Coughlan A.Y."/>
            <person name="Deshpande S."/>
            <person name="Douglass A.P."/>
            <person name="Hanson S.J."/>
            <person name="Klenk H.-P."/>
            <person name="Labutti K."/>
            <person name="Lapidus A."/>
            <person name="Lindquist E."/>
            <person name="Lipzen A."/>
            <person name="Meier-Kolthoff J.P."/>
            <person name="Ohm R.A."/>
            <person name="Otillar R.P."/>
            <person name="Pangilinan J."/>
            <person name="Peng Y."/>
            <person name="Rokas A."/>
            <person name="Rosa C.A."/>
            <person name="Scheuner C."/>
            <person name="Sibirny A.A."/>
            <person name="Slot J.C."/>
            <person name="Stielow J.B."/>
            <person name="Sun H."/>
            <person name="Kurtzman C.P."/>
            <person name="Blackwell M."/>
            <person name="Grigoriev I.V."/>
            <person name="Jeffries T.W."/>
        </authorList>
    </citation>
    <scope>NUCLEOTIDE SEQUENCE [LARGE SCALE GENOMIC DNA]</scope>
    <source>
        <strain evidence="2">NRRL Y-12698</strain>
    </source>
</reference>
<dbReference type="AlphaFoldDB" id="A0A1E3QRJ1"/>
<dbReference type="GeneID" id="30146581"/>
<organism evidence="1 2">
    <name type="scientific">Babjeviella inositovora NRRL Y-12698</name>
    <dbReference type="NCBI Taxonomy" id="984486"/>
    <lineage>
        <taxon>Eukaryota</taxon>
        <taxon>Fungi</taxon>
        <taxon>Dikarya</taxon>
        <taxon>Ascomycota</taxon>
        <taxon>Saccharomycotina</taxon>
        <taxon>Pichiomycetes</taxon>
        <taxon>Serinales incertae sedis</taxon>
        <taxon>Babjeviella</taxon>
    </lineage>
</organism>
<evidence type="ECO:0000313" key="2">
    <source>
        <dbReference type="Proteomes" id="UP000094336"/>
    </source>
</evidence>
<name>A0A1E3QRJ1_9ASCO</name>
<sequence length="61" mass="6622">MNNRLAVLTNQQIRTGAKGLCRLNKRDSGSNPLSTAMPFCLLQILSQPSAGNRRGLINPTI</sequence>
<dbReference type="Proteomes" id="UP000094336">
    <property type="component" value="Unassembled WGS sequence"/>
</dbReference>
<proteinExistence type="predicted"/>
<gene>
    <name evidence="1" type="ORF">BABINDRAFT_161272</name>
</gene>
<protein>
    <submittedName>
        <fullName evidence="1">Uncharacterized protein</fullName>
    </submittedName>
</protein>
<keyword evidence="2" id="KW-1185">Reference proteome</keyword>